<evidence type="ECO:0000313" key="2">
    <source>
        <dbReference type="Proteomes" id="UP000276133"/>
    </source>
</evidence>
<name>A0A3M7S9X6_BRAPC</name>
<protein>
    <submittedName>
        <fullName evidence="1">Uncharacterized protein</fullName>
    </submittedName>
</protein>
<dbReference type="AlphaFoldDB" id="A0A3M7S9X6"/>
<keyword evidence="2" id="KW-1185">Reference proteome</keyword>
<sequence>MIKKDDHSKSWPNKKIFKNYFNHPNNYDSDSSEISDFAVPLEASFNKFCCFVEGDFQHQQANVSKKIIDGMKVMLTIFVIHLQAIV</sequence>
<organism evidence="1 2">
    <name type="scientific">Brachionus plicatilis</name>
    <name type="common">Marine rotifer</name>
    <name type="synonym">Brachionus muelleri</name>
    <dbReference type="NCBI Taxonomy" id="10195"/>
    <lineage>
        <taxon>Eukaryota</taxon>
        <taxon>Metazoa</taxon>
        <taxon>Spiralia</taxon>
        <taxon>Gnathifera</taxon>
        <taxon>Rotifera</taxon>
        <taxon>Eurotatoria</taxon>
        <taxon>Monogononta</taxon>
        <taxon>Pseudotrocha</taxon>
        <taxon>Ploima</taxon>
        <taxon>Brachionidae</taxon>
        <taxon>Brachionus</taxon>
    </lineage>
</organism>
<proteinExistence type="predicted"/>
<dbReference type="Proteomes" id="UP000276133">
    <property type="component" value="Unassembled WGS sequence"/>
</dbReference>
<accession>A0A3M7S9X6</accession>
<gene>
    <name evidence="1" type="ORF">BpHYR1_043911</name>
</gene>
<evidence type="ECO:0000313" key="1">
    <source>
        <dbReference type="EMBL" id="RNA32378.1"/>
    </source>
</evidence>
<comment type="caution">
    <text evidence="1">The sequence shown here is derived from an EMBL/GenBank/DDBJ whole genome shotgun (WGS) entry which is preliminary data.</text>
</comment>
<reference evidence="1 2" key="1">
    <citation type="journal article" date="2018" name="Sci. Rep.">
        <title>Genomic signatures of local adaptation to the degree of environmental predictability in rotifers.</title>
        <authorList>
            <person name="Franch-Gras L."/>
            <person name="Hahn C."/>
            <person name="Garcia-Roger E.M."/>
            <person name="Carmona M.J."/>
            <person name="Serra M."/>
            <person name="Gomez A."/>
        </authorList>
    </citation>
    <scope>NUCLEOTIDE SEQUENCE [LARGE SCALE GENOMIC DNA]</scope>
    <source>
        <strain evidence="1">HYR1</strain>
    </source>
</reference>
<dbReference type="EMBL" id="REGN01001811">
    <property type="protein sequence ID" value="RNA32378.1"/>
    <property type="molecule type" value="Genomic_DNA"/>
</dbReference>